<dbReference type="SUPFAM" id="SSF57850">
    <property type="entry name" value="RING/U-box"/>
    <property type="match status" value="1"/>
</dbReference>
<evidence type="ECO:0000313" key="9">
    <source>
        <dbReference type="EMBL" id="KAF4373348.1"/>
    </source>
</evidence>
<dbReference type="PANTHER" id="PTHR46293">
    <property type="entry name" value="E3 UBIQUITIN PROTEIN LIGASE DRIP1"/>
    <property type="match status" value="1"/>
</dbReference>
<dbReference type="Gene3D" id="3.10.20.90">
    <property type="entry name" value="Phosphatidylinositol 3-kinase Catalytic Subunit, Chain A, domain 1"/>
    <property type="match status" value="1"/>
</dbReference>
<dbReference type="GO" id="GO:0006457">
    <property type="term" value="P:protein folding"/>
    <property type="evidence" value="ECO:0007669"/>
    <property type="project" value="InterPro"/>
</dbReference>
<evidence type="ECO:0000259" key="8">
    <source>
        <dbReference type="PROSITE" id="PS50089"/>
    </source>
</evidence>
<evidence type="ECO:0000256" key="6">
    <source>
        <dbReference type="SAM" id="Coils"/>
    </source>
</evidence>
<comment type="caution">
    <text evidence="9">The sequence shown here is derived from an EMBL/GenBank/DDBJ whole genome shotgun (WGS) entry which is preliminary data.</text>
</comment>
<dbReference type="GO" id="GO:0016272">
    <property type="term" value="C:prefoldin complex"/>
    <property type="evidence" value="ECO:0007669"/>
    <property type="project" value="InterPro"/>
</dbReference>
<dbReference type="InterPro" id="IPR013083">
    <property type="entry name" value="Znf_RING/FYVE/PHD"/>
</dbReference>
<feature type="coiled-coil region" evidence="6">
    <location>
        <begin position="469"/>
        <end position="496"/>
    </location>
</feature>
<accession>A0A7J6FRR7</accession>
<dbReference type="SMART" id="SM00184">
    <property type="entry name" value="RING"/>
    <property type="match status" value="1"/>
</dbReference>
<keyword evidence="6" id="KW-0175">Coiled coil</keyword>
<dbReference type="PANTHER" id="PTHR46293:SF1">
    <property type="entry name" value="OS03G0632800 PROTEIN"/>
    <property type="match status" value="1"/>
</dbReference>
<keyword evidence="2" id="KW-0479">Metal-binding</keyword>
<dbReference type="PROSITE" id="PS00518">
    <property type="entry name" value="ZF_RING_1"/>
    <property type="match status" value="1"/>
</dbReference>
<dbReference type="Proteomes" id="UP000525078">
    <property type="component" value="Unassembled WGS sequence"/>
</dbReference>
<keyword evidence="3 5" id="KW-0863">Zinc-finger</keyword>
<feature type="compositionally biased region" description="Polar residues" evidence="7">
    <location>
        <begin position="164"/>
        <end position="175"/>
    </location>
</feature>
<feature type="compositionally biased region" description="Basic and acidic residues" evidence="7">
    <location>
        <begin position="234"/>
        <end position="254"/>
    </location>
</feature>
<dbReference type="EMBL" id="JAATIP010000100">
    <property type="protein sequence ID" value="KAF4373348.1"/>
    <property type="molecule type" value="Genomic_DNA"/>
</dbReference>
<dbReference type="Pfam" id="PF13923">
    <property type="entry name" value="zf-C3HC4_2"/>
    <property type="match status" value="1"/>
</dbReference>
<evidence type="ECO:0000256" key="3">
    <source>
        <dbReference type="ARBA" id="ARBA00022771"/>
    </source>
</evidence>
<name>A0A7J6FRR7_CANSA</name>
<comment type="similarity">
    <text evidence="1">Belongs to the prefoldin subunit beta family.</text>
</comment>
<gene>
    <name evidence="9" type="ORF">F8388_026179</name>
</gene>
<dbReference type="Pfam" id="PF01920">
    <property type="entry name" value="Prefoldin_2"/>
    <property type="match status" value="1"/>
</dbReference>
<feature type="compositionally biased region" description="Basic residues" evidence="7">
    <location>
        <begin position="293"/>
        <end position="306"/>
    </location>
</feature>
<feature type="region of interest" description="Disordered" evidence="7">
    <location>
        <begin position="92"/>
        <end position="199"/>
    </location>
</feature>
<feature type="domain" description="RING-type" evidence="8">
    <location>
        <begin position="19"/>
        <end position="60"/>
    </location>
</feature>
<evidence type="ECO:0000256" key="4">
    <source>
        <dbReference type="ARBA" id="ARBA00022833"/>
    </source>
</evidence>
<feature type="coiled-coil region" evidence="6">
    <location>
        <begin position="525"/>
        <end position="559"/>
    </location>
</feature>
<feature type="compositionally biased region" description="Basic and acidic residues" evidence="7">
    <location>
        <begin position="153"/>
        <end position="163"/>
    </location>
</feature>
<dbReference type="CDD" id="cd23165">
    <property type="entry name" value="Prefoldin_4"/>
    <property type="match status" value="1"/>
</dbReference>
<feature type="compositionally biased region" description="Basic and acidic residues" evidence="7">
    <location>
        <begin position="267"/>
        <end position="278"/>
    </location>
</feature>
<dbReference type="InterPro" id="IPR001841">
    <property type="entry name" value="Znf_RING"/>
</dbReference>
<organism evidence="9 10">
    <name type="scientific">Cannabis sativa</name>
    <name type="common">Hemp</name>
    <name type="synonym">Marijuana</name>
    <dbReference type="NCBI Taxonomy" id="3483"/>
    <lineage>
        <taxon>Eukaryota</taxon>
        <taxon>Viridiplantae</taxon>
        <taxon>Streptophyta</taxon>
        <taxon>Embryophyta</taxon>
        <taxon>Tracheophyta</taxon>
        <taxon>Spermatophyta</taxon>
        <taxon>Magnoliopsida</taxon>
        <taxon>eudicotyledons</taxon>
        <taxon>Gunneridae</taxon>
        <taxon>Pentapetalae</taxon>
        <taxon>rosids</taxon>
        <taxon>fabids</taxon>
        <taxon>Rosales</taxon>
        <taxon>Cannabaceae</taxon>
        <taxon>Cannabis</taxon>
    </lineage>
</organism>
<dbReference type="InterPro" id="IPR044807">
    <property type="entry name" value="DRIP1-like"/>
</dbReference>
<sequence length="573" mass="63921">MAGQIVKARRDKLEACMTCPLCNKLLREATTISLCLHTFCRKCIYDKLSDDEVDYCPVCKIDLGCLPVEKLRPDHNLQDIRAKIFPLRRKINAPEATTPTPVPVKRKERSLSSLVVNTPKVPIQTGLTGRRTKGSSRRPPPSRGNNFAAEGNIKGEDSPEDHPLSSSSPESQIRTGRNKMQDSLSAEPSGKKENDDLGMEGKADLWKPLTCLVEVANRTKTSKSTNTQGSTVAKSEKSMALDSEVHTPDTKTEADSPNGLDSQSYEPKTKTKESEQTKVKNNGNGTTVLPGPVKRRRMRAANRKRAASSGESASAQVMLDASGANRDRRDSPIWFSLVASEDKKGEVSLPQISACYLRIKDGKMPVSFIQKYLVKKLDLKEETEVEILCRGQPVLPTLPLQNLVDLWFRTASTSKKVPASVVDRGCYGNITKNRPGSDWVEELQQQQQGQSGGSEMEVTWEDQQNINKFGRLNNRLHELEDEIKIAKESNDNLEDAGNELILTDEDVVRFQIGEVFAHVPKDEVETRIEQMKEATSQNLEKLEEEKESIIAQMAELKKILYGKFKDSINLEEE</sequence>
<evidence type="ECO:0000313" key="10">
    <source>
        <dbReference type="Proteomes" id="UP000525078"/>
    </source>
</evidence>
<evidence type="ECO:0000256" key="5">
    <source>
        <dbReference type="PROSITE-ProRule" id="PRU00175"/>
    </source>
</evidence>
<proteinExistence type="inferred from homology"/>
<dbReference type="Gene3D" id="3.30.40.10">
    <property type="entry name" value="Zinc/RING finger domain, C3HC4 (zinc finger)"/>
    <property type="match status" value="1"/>
</dbReference>
<dbReference type="CDD" id="cd16525">
    <property type="entry name" value="RING-HC_PCGF"/>
    <property type="match status" value="1"/>
</dbReference>
<dbReference type="GO" id="GO:0051082">
    <property type="term" value="F:unfolded protein binding"/>
    <property type="evidence" value="ECO:0007669"/>
    <property type="project" value="InterPro"/>
</dbReference>
<keyword evidence="4" id="KW-0862">Zinc</keyword>
<dbReference type="SUPFAM" id="SSF46579">
    <property type="entry name" value="Prefoldin"/>
    <property type="match status" value="1"/>
</dbReference>
<dbReference type="GO" id="GO:0008270">
    <property type="term" value="F:zinc ion binding"/>
    <property type="evidence" value="ECO:0007669"/>
    <property type="project" value="UniProtKB-KW"/>
</dbReference>
<feature type="compositionally biased region" description="Basic and acidic residues" evidence="7">
    <location>
        <begin position="189"/>
        <end position="199"/>
    </location>
</feature>
<dbReference type="GO" id="GO:0004842">
    <property type="term" value="F:ubiquitin-protein transferase activity"/>
    <property type="evidence" value="ECO:0007669"/>
    <property type="project" value="InterPro"/>
</dbReference>
<dbReference type="AlphaFoldDB" id="A0A7J6FRR7"/>
<protein>
    <recommendedName>
        <fullName evidence="8">RING-type domain-containing protein</fullName>
    </recommendedName>
</protein>
<evidence type="ECO:0000256" key="1">
    <source>
        <dbReference type="ARBA" id="ARBA00008045"/>
    </source>
</evidence>
<feature type="compositionally biased region" description="Polar residues" evidence="7">
    <location>
        <begin position="219"/>
        <end position="233"/>
    </location>
</feature>
<evidence type="ECO:0000256" key="7">
    <source>
        <dbReference type="SAM" id="MobiDB-lite"/>
    </source>
</evidence>
<dbReference type="InterPro" id="IPR002777">
    <property type="entry name" value="PFD_beta-like"/>
</dbReference>
<dbReference type="PROSITE" id="PS50089">
    <property type="entry name" value="ZF_RING_2"/>
    <property type="match status" value="1"/>
</dbReference>
<evidence type="ECO:0000256" key="2">
    <source>
        <dbReference type="ARBA" id="ARBA00022723"/>
    </source>
</evidence>
<reference evidence="9 10" key="1">
    <citation type="journal article" date="2020" name="bioRxiv">
        <title>Sequence and annotation of 42 cannabis genomes reveals extensive copy number variation in cannabinoid synthesis and pathogen resistance genes.</title>
        <authorList>
            <person name="Mckernan K.J."/>
            <person name="Helbert Y."/>
            <person name="Kane L.T."/>
            <person name="Ebling H."/>
            <person name="Zhang L."/>
            <person name="Liu B."/>
            <person name="Eaton Z."/>
            <person name="Mclaughlin S."/>
            <person name="Kingan S."/>
            <person name="Baybayan P."/>
            <person name="Concepcion G."/>
            <person name="Jordan M."/>
            <person name="Riva A."/>
            <person name="Barbazuk W."/>
            <person name="Harkins T."/>
        </authorList>
    </citation>
    <scope>NUCLEOTIDE SEQUENCE [LARGE SCALE GENOMIC DNA]</scope>
    <source>
        <strain evidence="10">cv. Jamaican Lion 4</strain>
        <tissue evidence="9">Leaf</tissue>
    </source>
</reference>
<feature type="region of interest" description="Disordered" evidence="7">
    <location>
        <begin position="219"/>
        <end position="326"/>
    </location>
</feature>
<dbReference type="InterPro" id="IPR017907">
    <property type="entry name" value="Znf_RING_CS"/>
</dbReference>